<keyword evidence="3" id="KW-1185">Reference proteome</keyword>
<evidence type="ECO:0000256" key="1">
    <source>
        <dbReference type="SAM" id="MobiDB-lite"/>
    </source>
</evidence>
<comment type="caution">
    <text evidence="2">The sequence shown here is derived from an EMBL/GenBank/DDBJ whole genome shotgun (WGS) entry which is preliminary data.</text>
</comment>
<evidence type="ECO:0000313" key="2">
    <source>
        <dbReference type="EMBL" id="KAL1138478.1"/>
    </source>
</evidence>
<gene>
    <name evidence="2" type="ORF">AAG570_008541</name>
</gene>
<feature type="region of interest" description="Disordered" evidence="1">
    <location>
        <begin position="156"/>
        <end position="183"/>
    </location>
</feature>
<organism evidence="2 3">
    <name type="scientific">Ranatra chinensis</name>
    <dbReference type="NCBI Taxonomy" id="642074"/>
    <lineage>
        <taxon>Eukaryota</taxon>
        <taxon>Metazoa</taxon>
        <taxon>Ecdysozoa</taxon>
        <taxon>Arthropoda</taxon>
        <taxon>Hexapoda</taxon>
        <taxon>Insecta</taxon>
        <taxon>Pterygota</taxon>
        <taxon>Neoptera</taxon>
        <taxon>Paraneoptera</taxon>
        <taxon>Hemiptera</taxon>
        <taxon>Heteroptera</taxon>
        <taxon>Panheteroptera</taxon>
        <taxon>Nepomorpha</taxon>
        <taxon>Nepidae</taxon>
        <taxon>Ranatrinae</taxon>
        <taxon>Ranatra</taxon>
    </lineage>
</organism>
<reference evidence="2 3" key="1">
    <citation type="submission" date="2024-07" db="EMBL/GenBank/DDBJ databases">
        <title>Chromosome-level genome assembly of the water stick insect Ranatra chinensis (Heteroptera: Nepidae).</title>
        <authorList>
            <person name="Liu X."/>
        </authorList>
    </citation>
    <scope>NUCLEOTIDE SEQUENCE [LARGE SCALE GENOMIC DNA]</scope>
    <source>
        <strain evidence="2">Cailab_2021Rc</strain>
        <tissue evidence="2">Muscle</tissue>
    </source>
</reference>
<accession>A0ABD0Z8B0</accession>
<feature type="compositionally biased region" description="Polar residues" evidence="1">
    <location>
        <begin position="156"/>
        <end position="176"/>
    </location>
</feature>
<feature type="region of interest" description="Disordered" evidence="1">
    <location>
        <begin position="109"/>
        <end position="141"/>
    </location>
</feature>
<evidence type="ECO:0000313" key="3">
    <source>
        <dbReference type="Proteomes" id="UP001558652"/>
    </source>
</evidence>
<dbReference type="AlphaFoldDB" id="A0ABD0Z8B0"/>
<proteinExistence type="predicted"/>
<dbReference type="Proteomes" id="UP001558652">
    <property type="component" value="Unassembled WGS sequence"/>
</dbReference>
<protein>
    <submittedName>
        <fullName evidence="2">Uncharacterized protein</fullName>
    </submittedName>
</protein>
<name>A0ABD0Z8B0_9HEMI</name>
<sequence length="196" mass="21393">MQRIVNTQKTSPHLPRITAEGDAARKFQTASLLVPSPAGPVKSGTQIKDLTATLLAPSMSLPDANLVTSTAVNGSQWQNLPVSQKSPNTWAAWGSQTSSQWNNPLQKLQQPVQKLSLHQTQVQSHESLQQPQAQLQPSHQQSQFFSQSSVLHQQQTNGWGSWQSPVQSQQALNTSYGPKINTAKPLSVSEINDLLS</sequence>
<feature type="compositionally biased region" description="Low complexity" evidence="1">
    <location>
        <begin position="127"/>
        <end position="141"/>
    </location>
</feature>
<dbReference type="EMBL" id="JBFDAA010000003">
    <property type="protein sequence ID" value="KAL1138478.1"/>
    <property type="molecule type" value="Genomic_DNA"/>
</dbReference>